<keyword evidence="3" id="KW-0804">Transcription</keyword>
<evidence type="ECO:0000259" key="4">
    <source>
        <dbReference type="PROSITE" id="PS50042"/>
    </source>
</evidence>
<dbReference type="InterPro" id="IPR018490">
    <property type="entry name" value="cNMP-bd_dom_sf"/>
</dbReference>
<dbReference type="InterPro" id="IPR012318">
    <property type="entry name" value="HTH_CRP"/>
</dbReference>
<protein>
    <submittedName>
        <fullName evidence="6">Crp/Fnr family transcriptional regulator</fullName>
    </submittedName>
</protein>
<dbReference type="SMART" id="SM00100">
    <property type="entry name" value="cNMP"/>
    <property type="match status" value="1"/>
</dbReference>
<evidence type="ECO:0000313" key="7">
    <source>
        <dbReference type="Proteomes" id="UP000654452"/>
    </source>
</evidence>
<dbReference type="Gene3D" id="1.10.10.10">
    <property type="entry name" value="Winged helix-like DNA-binding domain superfamily/Winged helix DNA-binding domain"/>
    <property type="match status" value="1"/>
</dbReference>
<keyword evidence="7" id="KW-1185">Reference proteome</keyword>
<evidence type="ECO:0000259" key="5">
    <source>
        <dbReference type="PROSITE" id="PS51063"/>
    </source>
</evidence>
<dbReference type="InterPro" id="IPR000595">
    <property type="entry name" value="cNMP-bd_dom"/>
</dbReference>
<keyword evidence="1" id="KW-0805">Transcription regulation</keyword>
<proteinExistence type="predicted"/>
<organism evidence="6 7">
    <name type="scientific">Azospirillum aestuarii</name>
    <dbReference type="NCBI Taxonomy" id="2802052"/>
    <lineage>
        <taxon>Bacteria</taxon>
        <taxon>Pseudomonadati</taxon>
        <taxon>Pseudomonadota</taxon>
        <taxon>Alphaproteobacteria</taxon>
        <taxon>Rhodospirillales</taxon>
        <taxon>Azospirillaceae</taxon>
        <taxon>Azospirillum</taxon>
    </lineage>
</organism>
<dbReference type="EMBL" id="JAEPIV010000029">
    <property type="protein sequence ID" value="MBK4722740.1"/>
    <property type="molecule type" value="Genomic_DNA"/>
</dbReference>
<dbReference type="InterPro" id="IPR014710">
    <property type="entry name" value="RmlC-like_jellyroll"/>
</dbReference>
<reference evidence="6 7" key="1">
    <citation type="submission" date="2021-01" db="EMBL/GenBank/DDBJ databases">
        <title>Azospirillum sp. YIM DDC1 draft genome.</title>
        <authorList>
            <person name="Wang Y.-X."/>
        </authorList>
    </citation>
    <scope>NUCLEOTIDE SEQUENCE [LARGE SCALE GENOMIC DNA]</scope>
    <source>
        <strain evidence="6 7">YIM DDC1</strain>
    </source>
</reference>
<dbReference type="RefSeq" id="WP_200487123.1">
    <property type="nucleotide sequence ID" value="NZ_JAEPIV010000029.1"/>
</dbReference>
<accession>A0ABS1I6P4</accession>
<gene>
    <name evidence="6" type="ORF">JJL56_28185</name>
</gene>
<keyword evidence="2" id="KW-0238">DNA-binding</keyword>
<dbReference type="CDD" id="cd00038">
    <property type="entry name" value="CAP_ED"/>
    <property type="match status" value="1"/>
</dbReference>
<dbReference type="Proteomes" id="UP000654452">
    <property type="component" value="Unassembled WGS sequence"/>
</dbReference>
<feature type="domain" description="Cyclic nucleotide-binding" evidence="4">
    <location>
        <begin position="14"/>
        <end position="117"/>
    </location>
</feature>
<dbReference type="SUPFAM" id="SSF51206">
    <property type="entry name" value="cAMP-binding domain-like"/>
    <property type="match status" value="1"/>
</dbReference>
<dbReference type="InterPro" id="IPR050397">
    <property type="entry name" value="Env_Response_Regulators"/>
</dbReference>
<dbReference type="SUPFAM" id="SSF46785">
    <property type="entry name" value="Winged helix' DNA-binding domain"/>
    <property type="match status" value="1"/>
</dbReference>
<dbReference type="Pfam" id="PF13545">
    <property type="entry name" value="HTH_Crp_2"/>
    <property type="match status" value="1"/>
</dbReference>
<evidence type="ECO:0000256" key="1">
    <source>
        <dbReference type="ARBA" id="ARBA00023015"/>
    </source>
</evidence>
<dbReference type="PROSITE" id="PS50042">
    <property type="entry name" value="CNMP_BINDING_3"/>
    <property type="match status" value="1"/>
</dbReference>
<name>A0ABS1I6P4_9PROT</name>
<comment type="caution">
    <text evidence="6">The sequence shown here is derived from an EMBL/GenBank/DDBJ whole genome shotgun (WGS) entry which is preliminary data.</text>
</comment>
<sequence length="239" mass="25946">MSQCQIATLRDNELFSMLGDAELMALASVGSTTKKSRGDLLFNVGDPPDGLYVVLQGEVGVYATDHRGNQLLLNVLAQGAVVGDIAVMDGQERTAAVTAHTAADLFFVPRGAFLTYLESCPKLCIHFAALLASRCRYVTRNMEGMYFMTAPQRVAHALLALARDGHKADDGLRLREPVNQSALALRVGLSREYVNKTMRMFVRGGIITYRAGYVTLCDMDHLKGIVDGAIKEFVESAAA</sequence>
<dbReference type="InterPro" id="IPR036390">
    <property type="entry name" value="WH_DNA-bd_sf"/>
</dbReference>
<evidence type="ECO:0000313" key="6">
    <source>
        <dbReference type="EMBL" id="MBK4722740.1"/>
    </source>
</evidence>
<dbReference type="Gene3D" id="2.60.120.10">
    <property type="entry name" value="Jelly Rolls"/>
    <property type="match status" value="1"/>
</dbReference>
<dbReference type="PROSITE" id="PS51063">
    <property type="entry name" value="HTH_CRP_2"/>
    <property type="match status" value="1"/>
</dbReference>
<dbReference type="Pfam" id="PF00027">
    <property type="entry name" value="cNMP_binding"/>
    <property type="match status" value="1"/>
</dbReference>
<dbReference type="PANTHER" id="PTHR24567">
    <property type="entry name" value="CRP FAMILY TRANSCRIPTIONAL REGULATORY PROTEIN"/>
    <property type="match status" value="1"/>
</dbReference>
<dbReference type="InterPro" id="IPR036388">
    <property type="entry name" value="WH-like_DNA-bd_sf"/>
</dbReference>
<dbReference type="PANTHER" id="PTHR24567:SF68">
    <property type="entry name" value="DNA-BINDING TRANSCRIPTIONAL DUAL REGULATOR CRP"/>
    <property type="match status" value="1"/>
</dbReference>
<evidence type="ECO:0000256" key="2">
    <source>
        <dbReference type="ARBA" id="ARBA00023125"/>
    </source>
</evidence>
<feature type="domain" description="HTH crp-type" evidence="5">
    <location>
        <begin position="148"/>
        <end position="220"/>
    </location>
</feature>
<evidence type="ECO:0000256" key="3">
    <source>
        <dbReference type="ARBA" id="ARBA00023163"/>
    </source>
</evidence>